<proteinExistence type="predicted"/>
<evidence type="ECO:0000313" key="1">
    <source>
        <dbReference type="EMBL" id="QDT31773.1"/>
    </source>
</evidence>
<keyword evidence="2" id="KW-1185">Reference proteome</keyword>
<dbReference type="EMBL" id="CP036267">
    <property type="protein sequence ID" value="QDT31773.1"/>
    <property type="molecule type" value="Genomic_DNA"/>
</dbReference>
<dbReference type="Proteomes" id="UP000315724">
    <property type="component" value="Chromosome"/>
</dbReference>
<gene>
    <name evidence="1" type="ORF">Mal48_10090</name>
</gene>
<dbReference type="KEGG" id="tpol:Mal48_10090"/>
<sequence>MPSLQSAQDIFERQFLEMRCELLNLAAALDRIHRADGAGDVQNDSRMKQLADAIQIVASEGDDRAERLQLLFSDDYVEGWNQS</sequence>
<accession>A0A517QJF4</accession>
<evidence type="ECO:0000313" key="2">
    <source>
        <dbReference type="Proteomes" id="UP000315724"/>
    </source>
</evidence>
<reference evidence="1 2" key="1">
    <citation type="submission" date="2019-02" db="EMBL/GenBank/DDBJ databases">
        <title>Deep-cultivation of Planctomycetes and their phenomic and genomic characterization uncovers novel biology.</title>
        <authorList>
            <person name="Wiegand S."/>
            <person name="Jogler M."/>
            <person name="Boedeker C."/>
            <person name="Pinto D."/>
            <person name="Vollmers J."/>
            <person name="Rivas-Marin E."/>
            <person name="Kohn T."/>
            <person name="Peeters S.H."/>
            <person name="Heuer A."/>
            <person name="Rast P."/>
            <person name="Oberbeckmann S."/>
            <person name="Bunk B."/>
            <person name="Jeske O."/>
            <person name="Meyerdierks A."/>
            <person name="Storesund J.E."/>
            <person name="Kallscheuer N."/>
            <person name="Luecker S."/>
            <person name="Lage O.M."/>
            <person name="Pohl T."/>
            <person name="Merkel B.J."/>
            <person name="Hornburger P."/>
            <person name="Mueller R.-W."/>
            <person name="Bruemmer F."/>
            <person name="Labrenz M."/>
            <person name="Spormann A.M."/>
            <person name="Op den Camp H."/>
            <person name="Overmann J."/>
            <person name="Amann R."/>
            <person name="Jetten M.S.M."/>
            <person name="Mascher T."/>
            <person name="Medema M.H."/>
            <person name="Devos D.P."/>
            <person name="Kaster A.-K."/>
            <person name="Ovreas L."/>
            <person name="Rohde M."/>
            <person name="Galperin M.Y."/>
            <person name="Jogler C."/>
        </authorList>
    </citation>
    <scope>NUCLEOTIDE SEQUENCE [LARGE SCALE GENOMIC DNA]</scope>
    <source>
        <strain evidence="1 2">Mal48</strain>
    </source>
</reference>
<protein>
    <submittedName>
        <fullName evidence="1">Uncharacterized protein</fullName>
    </submittedName>
</protein>
<organism evidence="1 2">
    <name type="scientific">Thalassoglobus polymorphus</name>
    <dbReference type="NCBI Taxonomy" id="2527994"/>
    <lineage>
        <taxon>Bacteria</taxon>
        <taxon>Pseudomonadati</taxon>
        <taxon>Planctomycetota</taxon>
        <taxon>Planctomycetia</taxon>
        <taxon>Planctomycetales</taxon>
        <taxon>Planctomycetaceae</taxon>
        <taxon>Thalassoglobus</taxon>
    </lineage>
</organism>
<dbReference type="AlphaFoldDB" id="A0A517QJF4"/>
<dbReference type="OrthoDB" id="287432at2"/>
<name>A0A517QJF4_9PLAN</name>
<dbReference type="RefSeq" id="WP_145196611.1">
    <property type="nucleotide sequence ID" value="NZ_CP036267.1"/>
</dbReference>